<keyword evidence="3" id="KW-0808">Transferase</keyword>
<feature type="transmembrane region" description="Helical" evidence="14">
    <location>
        <begin position="548"/>
        <end position="573"/>
    </location>
</feature>
<evidence type="ECO:0000256" key="12">
    <source>
        <dbReference type="ARBA" id="ARBA00023180"/>
    </source>
</evidence>
<dbReference type="InterPro" id="IPR000742">
    <property type="entry name" value="EGF"/>
</dbReference>
<dbReference type="GO" id="GO:0007166">
    <property type="term" value="P:cell surface receptor signaling pathway"/>
    <property type="evidence" value="ECO:0007669"/>
    <property type="project" value="InterPro"/>
</dbReference>
<dbReference type="Proteomes" id="UP000324705">
    <property type="component" value="Chromosome 6B"/>
</dbReference>
<dbReference type="SUPFAM" id="SSF56112">
    <property type="entry name" value="Protein kinase-like (PK-like)"/>
    <property type="match status" value="1"/>
</dbReference>
<evidence type="ECO:0000256" key="15">
    <source>
        <dbReference type="SAM" id="SignalP"/>
    </source>
</evidence>
<feature type="signal peptide" evidence="15">
    <location>
        <begin position="1"/>
        <end position="20"/>
    </location>
</feature>
<name>A0A9R0YXJ5_TRITD</name>
<keyword evidence="12" id="KW-0325">Glycoprotein</keyword>
<keyword evidence="9 14" id="KW-1133">Transmembrane helix</keyword>
<evidence type="ECO:0000313" key="18">
    <source>
        <dbReference type="Proteomes" id="UP000324705"/>
    </source>
</evidence>
<evidence type="ECO:0000259" key="16">
    <source>
        <dbReference type="PROSITE" id="PS50011"/>
    </source>
</evidence>
<dbReference type="Gene3D" id="1.10.510.10">
    <property type="entry name" value="Transferase(Phosphotransferase) domain 1"/>
    <property type="match status" value="1"/>
</dbReference>
<dbReference type="GO" id="GO:0005509">
    <property type="term" value="F:calcium ion binding"/>
    <property type="evidence" value="ECO:0007669"/>
    <property type="project" value="InterPro"/>
</dbReference>
<evidence type="ECO:0000256" key="11">
    <source>
        <dbReference type="ARBA" id="ARBA00023157"/>
    </source>
</evidence>
<feature type="domain" description="Protein kinase" evidence="16">
    <location>
        <begin position="625"/>
        <end position="899"/>
    </location>
</feature>
<keyword evidence="4 14" id="KW-0812">Transmembrane</keyword>
<proteinExistence type="predicted"/>
<accession>A0A9R0YXJ5</accession>
<evidence type="ECO:0000256" key="7">
    <source>
        <dbReference type="ARBA" id="ARBA00022777"/>
    </source>
</evidence>
<dbReference type="GO" id="GO:0005886">
    <property type="term" value="C:plasma membrane"/>
    <property type="evidence" value="ECO:0007669"/>
    <property type="project" value="TreeGrafter"/>
</dbReference>
<keyword evidence="7" id="KW-0418">Kinase</keyword>
<evidence type="ECO:0000256" key="9">
    <source>
        <dbReference type="ARBA" id="ARBA00022989"/>
    </source>
</evidence>
<dbReference type="SMART" id="SM00181">
    <property type="entry name" value="EGF"/>
    <property type="match status" value="3"/>
</dbReference>
<keyword evidence="6 13" id="KW-0547">Nucleotide-binding</keyword>
<dbReference type="InterPro" id="IPR025287">
    <property type="entry name" value="WAK_GUB"/>
</dbReference>
<keyword evidence="10 14" id="KW-0472">Membrane</keyword>
<evidence type="ECO:0000256" key="5">
    <source>
        <dbReference type="ARBA" id="ARBA00022729"/>
    </source>
</evidence>
<keyword evidence="11" id="KW-1015">Disulfide bond</keyword>
<dbReference type="CDD" id="cd00054">
    <property type="entry name" value="EGF_CA"/>
    <property type="match status" value="1"/>
</dbReference>
<dbReference type="GO" id="GO:0005524">
    <property type="term" value="F:ATP binding"/>
    <property type="evidence" value="ECO:0007669"/>
    <property type="project" value="UniProtKB-UniRule"/>
</dbReference>
<dbReference type="InterPro" id="IPR011009">
    <property type="entry name" value="Kinase-like_dom_sf"/>
</dbReference>
<dbReference type="PANTHER" id="PTHR27005:SF538">
    <property type="entry name" value="PROTEIN KINASE DOMAIN-CONTAINING PROTEIN"/>
    <property type="match status" value="1"/>
</dbReference>
<dbReference type="PROSITE" id="PS00107">
    <property type="entry name" value="PROTEIN_KINASE_ATP"/>
    <property type="match status" value="1"/>
</dbReference>
<dbReference type="InterPro" id="IPR000719">
    <property type="entry name" value="Prot_kinase_dom"/>
</dbReference>
<evidence type="ECO:0000313" key="17">
    <source>
        <dbReference type="EMBL" id="VAI63607.1"/>
    </source>
</evidence>
<evidence type="ECO:0000256" key="13">
    <source>
        <dbReference type="PROSITE-ProRule" id="PRU10141"/>
    </source>
</evidence>
<keyword evidence="8 13" id="KW-0067">ATP-binding</keyword>
<evidence type="ECO:0000256" key="10">
    <source>
        <dbReference type="ARBA" id="ARBA00023136"/>
    </source>
</evidence>
<dbReference type="InterPro" id="IPR045274">
    <property type="entry name" value="WAK-like"/>
</dbReference>
<evidence type="ECO:0000256" key="14">
    <source>
        <dbReference type="SAM" id="Phobius"/>
    </source>
</evidence>
<evidence type="ECO:0000256" key="4">
    <source>
        <dbReference type="ARBA" id="ARBA00022692"/>
    </source>
</evidence>
<feature type="chain" id="PRO_5040429552" description="Protein kinase domain-containing protein" evidence="15">
    <location>
        <begin position="21"/>
        <end position="963"/>
    </location>
</feature>
<dbReference type="PANTHER" id="PTHR27005">
    <property type="entry name" value="WALL-ASSOCIATED RECEPTOR KINASE-LIKE 21"/>
    <property type="match status" value="1"/>
</dbReference>
<dbReference type="Gene3D" id="3.30.200.20">
    <property type="entry name" value="Phosphorylase Kinase, domain 1"/>
    <property type="match status" value="1"/>
</dbReference>
<evidence type="ECO:0000256" key="2">
    <source>
        <dbReference type="ARBA" id="ARBA00022527"/>
    </source>
</evidence>
<dbReference type="EMBL" id="LT934122">
    <property type="protein sequence ID" value="VAI63607.1"/>
    <property type="molecule type" value="Genomic_DNA"/>
</dbReference>
<dbReference type="GO" id="GO:0004674">
    <property type="term" value="F:protein serine/threonine kinase activity"/>
    <property type="evidence" value="ECO:0007669"/>
    <property type="project" value="UniProtKB-KW"/>
</dbReference>
<dbReference type="Gramene" id="TRITD6Bv1G224850.4">
    <property type="protein sequence ID" value="TRITD6Bv1G224850.4"/>
    <property type="gene ID" value="TRITD6Bv1G224850"/>
</dbReference>
<reference evidence="17 18" key="1">
    <citation type="submission" date="2017-09" db="EMBL/GenBank/DDBJ databases">
        <authorList>
            <consortium name="International Durum Wheat Genome Sequencing Consortium (IDWGSC)"/>
            <person name="Milanesi L."/>
        </authorList>
    </citation>
    <scope>NUCLEOTIDE SEQUENCE [LARGE SCALE GENOMIC DNA]</scope>
    <source>
        <strain evidence="18">cv. Svevo</strain>
    </source>
</reference>
<evidence type="ECO:0000256" key="1">
    <source>
        <dbReference type="ARBA" id="ARBA00004479"/>
    </source>
</evidence>
<evidence type="ECO:0000256" key="3">
    <source>
        <dbReference type="ARBA" id="ARBA00022679"/>
    </source>
</evidence>
<organism evidence="17 18">
    <name type="scientific">Triticum turgidum subsp. durum</name>
    <name type="common">Durum wheat</name>
    <name type="synonym">Triticum durum</name>
    <dbReference type="NCBI Taxonomy" id="4567"/>
    <lineage>
        <taxon>Eukaryota</taxon>
        <taxon>Viridiplantae</taxon>
        <taxon>Streptophyta</taxon>
        <taxon>Embryophyta</taxon>
        <taxon>Tracheophyta</taxon>
        <taxon>Spermatophyta</taxon>
        <taxon>Magnoliopsida</taxon>
        <taxon>Liliopsida</taxon>
        <taxon>Poales</taxon>
        <taxon>Poaceae</taxon>
        <taxon>BOP clade</taxon>
        <taxon>Pooideae</taxon>
        <taxon>Triticodae</taxon>
        <taxon>Triticeae</taxon>
        <taxon>Triticinae</taxon>
        <taxon>Triticum</taxon>
    </lineage>
</organism>
<comment type="subcellular location">
    <subcellularLocation>
        <location evidence="1">Membrane</location>
        <topology evidence="1">Single-pass type I membrane protein</topology>
    </subcellularLocation>
</comment>
<feature type="binding site" evidence="13">
    <location>
        <position position="654"/>
    </location>
    <ligand>
        <name>ATP</name>
        <dbReference type="ChEBI" id="CHEBI:30616"/>
    </ligand>
</feature>
<dbReference type="FunFam" id="1.10.510.10:FF:000084">
    <property type="entry name" value="Wall-associated receptor kinase 2"/>
    <property type="match status" value="1"/>
</dbReference>
<sequence>MIAVCFLLACLGAALQPTSAAEDGRGGILHIPSAADLARARCPSRCGGVALHYPWGIGPGCFRQGFELTCNITAGYMRLFLPNTTTEILELPPGDTLLRVPPIHFNVPMKPGMTDTYNMSWEVPVKGVMIYGGESSLFVVGCGVSVYLFGHDTDDPIGSCMSICLDDKVAMKEANANNFNGDGGMGYCSIRLQRDVPAFGLVVDRLKGASALAGQGQGLSNSSIKVFLAGDYKFHTVDIYSSKIDERNVAWPYFSMAITDQPNCENAQNNKSSYACSHYSDCLDMLPSGGYACLCLSYTNDGNPYLIDGCERPAHYSPNQKGGCTKFCGNTHIHFPFGLEKGCYAAEKFRLNCTLDNITILDRGVDNFDDGAKFIVSNISVNEGYLTVSETQNDSRYGNEGIAVIGYQSNGQWEIQDISLDGFHLSEEYGMKMWWSIDNLTCSEATSKQRSDMYACRSSNSTCIIVNQLGYKNVTMQLGYRCQCSRGFDGNPYILNGCQDVNECLLINICNGPCLNYPGGHSCSECTHGKEFDPRQLKCVMSTKRRNLLLGITTGISCGLGAIILVLGATVLINKWKRGIQKRIRRAYFKKNQGLLLEQLILDESATNKTKIFSLEELDKATNNFDVSRILGRGGHGTVYKGILSDQRVVAIKKSKLVEQTEIDQFINEVAILSQIIHRNVVKLFGCCLETEVPLLVYEFISNGTLYDLLHIDVSVQCLLLWGDRIRIAVEAAGALAYLHSAAAIPIFHRDVKSSNILLDDNFTTKVSDFGASRSLSLDQTHVVTIVQGTFGYLDPEYYHTGELSEKSDVYSFGIILVELLMRKKPIFINEQGIKQSLAHYFVEGLQQGVLMEIMDPQVAEEANQNEIDDIASVAEACLKTKGRERPTMKEVEMKLQLLKTRRLRSQLPPINDGEIESLGYLNGVSSHAQSNSIVSNVGLTPTCSSGKYSLEQEFLNSASLPR</sequence>
<dbReference type="InterPro" id="IPR001881">
    <property type="entry name" value="EGF-like_Ca-bd_dom"/>
</dbReference>
<keyword evidence="2" id="KW-0723">Serine/threonine-protein kinase</keyword>
<dbReference type="Pfam" id="PF00069">
    <property type="entry name" value="Pkinase"/>
    <property type="match status" value="1"/>
</dbReference>
<dbReference type="Gene3D" id="2.10.25.10">
    <property type="entry name" value="Laminin"/>
    <property type="match status" value="1"/>
</dbReference>
<dbReference type="GO" id="GO:0030247">
    <property type="term" value="F:polysaccharide binding"/>
    <property type="evidence" value="ECO:0007669"/>
    <property type="project" value="InterPro"/>
</dbReference>
<dbReference type="SMART" id="SM00179">
    <property type="entry name" value="EGF_CA"/>
    <property type="match status" value="1"/>
</dbReference>
<evidence type="ECO:0000256" key="6">
    <source>
        <dbReference type="ARBA" id="ARBA00022741"/>
    </source>
</evidence>
<gene>
    <name evidence="17" type="ORF">TRITD_6Bv1G224850</name>
</gene>
<dbReference type="SMART" id="SM00220">
    <property type="entry name" value="S_TKc"/>
    <property type="match status" value="1"/>
</dbReference>
<dbReference type="PROSITE" id="PS00108">
    <property type="entry name" value="PROTEIN_KINASE_ST"/>
    <property type="match status" value="1"/>
</dbReference>
<dbReference type="Pfam" id="PF13947">
    <property type="entry name" value="GUB_WAK_bind"/>
    <property type="match status" value="1"/>
</dbReference>
<dbReference type="PROSITE" id="PS50011">
    <property type="entry name" value="PROTEIN_KINASE_DOM"/>
    <property type="match status" value="1"/>
</dbReference>
<dbReference type="FunFam" id="3.30.200.20:FF:000043">
    <property type="entry name" value="Wall-associated receptor kinase 2"/>
    <property type="match status" value="1"/>
</dbReference>
<dbReference type="InterPro" id="IPR008271">
    <property type="entry name" value="Ser/Thr_kinase_AS"/>
</dbReference>
<dbReference type="AlphaFoldDB" id="A0A9R0YXJ5"/>
<evidence type="ECO:0000256" key="8">
    <source>
        <dbReference type="ARBA" id="ARBA00022840"/>
    </source>
</evidence>
<dbReference type="InterPro" id="IPR017441">
    <property type="entry name" value="Protein_kinase_ATP_BS"/>
</dbReference>
<keyword evidence="5 15" id="KW-0732">Signal</keyword>
<keyword evidence="18" id="KW-1185">Reference proteome</keyword>
<protein>
    <recommendedName>
        <fullName evidence="16">Protein kinase domain-containing protein</fullName>
    </recommendedName>
</protein>